<dbReference type="PANTHER" id="PTHR12197:SF251">
    <property type="entry name" value="EG:BACR7C10.4 PROTEIN"/>
    <property type="match status" value="1"/>
</dbReference>
<evidence type="ECO:0000313" key="5">
    <source>
        <dbReference type="EMBL" id="CAI8039098.1"/>
    </source>
</evidence>
<organism evidence="5 6">
    <name type="scientific">Geodia barretti</name>
    <name type="common">Barrett's horny sponge</name>
    <dbReference type="NCBI Taxonomy" id="519541"/>
    <lineage>
        <taxon>Eukaryota</taxon>
        <taxon>Metazoa</taxon>
        <taxon>Porifera</taxon>
        <taxon>Demospongiae</taxon>
        <taxon>Heteroscleromorpha</taxon>
        <taxon>Tetractinellida</taxon>
        <taxon>Astrophorina</taxon>
        <taxon>Geodiidae</taxon>
        <taxon>Geodia</taxon>
    </lineage>
</organism>
<dbReference type="GO" id="GO:0032259">
    <property type="term" value="P:methylation"/>
    <property type="evidence" value="ECO:0007669"/>
    <property type="project" value="UniProtKB-KW"/>
</dbReference>
<dbReference type="EMBL" id="CASHTH010003024">
    <property type="protein sequence ID" value="CAI8039098.1"/>
    <property type="molecule type" value="Genomic_DNA"/>
</dbReference>
<keyword evidence="5" id="KW-0489">Methyltransferase</keyword>
<sequence length="120" mass="13148">MAASSSSASSLQWGKIGVSSQLEVREREAWGRGVYAATALSTGLEVMRAEPLVHVLSNDVRGQLCDFCLRESQYCSKTCQRGDWRFHKGECGGIARAQPHSPTPLARLVVRCLLVDAEVR</sequence>
<dbReference type="SUPFAM" id="SSF144232">
    <property type="entry name" value="HIT/MYND zinc finger-like"/>
    <property type="match status" value="1"/>
</dbReference>
<evidence type="ECO:0000313" key="6">
    <source>
        <dbReference type="Proteomes" id="UP001174909"/>
    </source>
</evidence>
<keyword evidence="6" id="KW-1185">Reference proteome</keyword>
<dbReference type="GO" id="GO:0005634">
    <property type="term" value="C:nucleus"/>
    <property type="evidence" value="ECO:0007669"/>
    <property type="project" value="TreeGrafter"/>
</dbReference>
<protein>
    <submittedName>
        <fullName evidence="5">N-lysine methyltransferase SMYD2-B</fullName>
    </submittedName>
</protein>
<dbReference type="GO" id="GO:0008168">
    <property type="term" value="F:methyltransferase activity"/>
    <property type="evidence" value="ECO:0007669"/>
    <property type="project" value="UniProtKB-KW"/>
</dbReference>
<accession>A0AA35WYY3</accession>
<evidence type="ECO:0000256" key="1">
    <source>
        <dbReference type="ARBA" id="ARBA00022723"/>
    </source>
</evidence>
<evidence type="ECO:0000256" key="3">
    <source>
        <dbReference type="ARBA" id="ARBA00022833"/>
    </source>
</evidence>
<feature type="domain" description="MYND-type" evidence="4">
    <location>
        <begin position="64"/>
        <end position="91"/>
    </location>
</feature>
<dbReference type="PANTHER" id="PTHR12197">
    <property type="entry name" value="HISTONE-LYSINE N-METHYLTRANSFERASE SMYD"/>
    <property type="match status" value="1"/>
</dbReference>
<keyword evidence="1" id="KW-0479">Metal-binding</keyword>
<gene>
    <name evidence="5" type="ORF">GBAR_LOCUS21745</name>
</gene>
<dbReference type="GO" id="GO:0008270">
    <property type="term" value="F:zinc ion binding"/>
    <property type="evidence" value="ECO:0007669"/>
    <property type="project" value="UniProtKB-KW"/>
</dbReference>
<dbReference type="Pfam" id="PF01753">
    <property type="entry name" value="zf-MYND"/>
    <property type="match status" value="1"/>
</dbReference>
<dbReference type="InterPro" id="IPR002893">
    <property type="entry name" value="Znf_MYND"/>
</dbReference>
<dbReference type="Proteomes" id="UP001174909">
    <property type="component" value="Unassembled WGS sequence"/>
</dbReference>
<keyword evidence="5" id="KW-0808">Transferase</keyword>
<dbReference type="AlphaFoldDB" id="A0AA35WYY3"/>
<keyword evidence="2" id="KW-0863">Zinc-finger</keyword>
<proteinExistence type="predicted"/>
<comment type="caution">
    <text evidence="5">The sequence shown here is derived from an EMBL/GenBank/DDBJ whole genome shotgun (WGS) entry which is preliminary data.</text>
</comment>
<evidence type="ECO:0000259" key="4">
    <source>
        <dbReference type="Pfam" id="PF01753"/>
    </source>
</evidence>
<evidence type="ECO:0000256" key="2">
    <source>
        <dbReference type="ARBA" id="ARBA00022771"/>
    </source>
</evidence>
<reference evidence="5" key="1">
    <citation type="submission" date="2023-03" db="EMBL/GenBank/DDBJ databases">
        <authorList>
            <person name="Steffen K."/>
            <person name="Cardenas P."/>
        </authorList>
    </citation>
    <scope>NUCLEOTIDE SEQUENCE</scope>
</reference>
<name>A0AA35WYY3_GEOBA</name>
<dbReference type="InterPro" id="IPR050869">
    <property type="entry name" value="H3K4_H4K5_MeTrfase"/>
</dbReference>
<dbReference type="Gene3D" id="6.10.140.2220">
    <property type="match status" value="1"/>
</dbReference>
<keyword evidence="3" id="KW-0862">Zinc</keyword>